<protein>
    <submittedName>
        <fullName evidence="1">Uncharacterized protein</fullName>
    </submittedName>
</protein>
<sequence length="37" mass="4443">MRLPTHAPGYSRSLRAWRPQSGFDRLQKYRSEPIDLR</sequence>
<name>A0A127PP57_9BURK</name>
<accession>A0A127PP57</accession>
<dbReference type="Proteomes" id="UP000071778">
    <property type="component" value="Chromosome"/>
</dbReference>
<keyword evidence="2" id="KW-1185">Reference proteome</keyword>
<evidence type="ECO:0000313" key="2">
    <source>
        <dbReference type="Proteomes" id="UP000071778"/>
    </source>
</evidence>
<dbReference type="AlphaFoldDB" id="A0A127PP57"/>
<proteinExistence type="predicted"/>
<dbReference type="EMBL" id="CP013235">
    <property type="protein sequence ID" value="AMP09306.1"/>
    <property type="molecule type" value="Genomic_DNA"/>
</dbReference>
<reference evidence="1 2" key="1">
    <citation type="submission" date="2015-11" db="EMBL/GenBank/DDBJ databases">
        <title>Exploring the genomic traits of fungus-feeding bacterial genus Collimonas.</title>
        <authorList>
            <person name="Song C."/>
            <person name="Schmidt R."/>
            <person name="de Jager V."/>
            <person name="Krzyzanowska D."/>
            <person name="Jongedijk E."/>
            <person name="Cankar K."/>
            <person name="Beekwilder J."/>
            <person name="van Veen A."/>
            <person name="de Boer W."/>
            <person name="van Veen J.A."/>
            <person name="Garbeva P."/>
        </authorList>
    </citation>
    <scope>NUCLEOTIDE SEQUENCE [LARGE SCALE GENOMIC DNA]</scope>
    <source>
        <strain evidence="1 2">Ter282</strain>
    </source>
</reference>
<gene>
    <name evidence="1" type="ORF">CAter282_1517</name>
</gene>
<organism evidence="1 2">
    <name type="scientific">Collimonas arenae</name>
    <dbReference type="NCBI Taxonomy" id="279058"/>
    <lineage>
        <taxon>Bacteria</taxon>
        <taxon>Pseudomonadati</taxon>
        <taxon>Pseudomonadota</taxon>
        <taxon>Betaproteobacteria</taxon>
        <taxon>Burkholderiales</taxon>
        <taxon>Oxalobacteraceae</taxon>
        <taxon>Collimonas</taxon>
    </lineage>
</organism>
<evidence type="ECO:0000313" key="1">
    <source>
        <dbReference type="EMBL" id="AMP09306.1"/>
    </source>
</evidence>